<comment type="caution">
    <text evidence="2">The sequence shown here is derived from an EMBL/GenBank/DDBJ whole genome shotgun (WGS) entry which is preliminary data.</text>
</comment>
<gene>
    <name evidence="2" type="ORF">GS601_13990</name>
</gene>
<name>A0A8J7ZAG2_9CYAN</name>
<keyword evidence="3" id="KW-1185">Reference proteome</keyword>
<organism evidence="2 3">
    <name type="scientific">Myxacorys almedinensis A</name>
    <dbReference type="NCBI Taxonomy" id="2690445"/>
    <lineage>
        <taxon>Bacteria</taxon>
        <taxon>Bacillati</taxon>
        <taxon>Cyanobacteriota</taxon>
        <taxon>Cyanophyceae</taxon>
        <taxon>Leptolyngbyales</taxon>
        <taxon>Leptolyngbyaceae</taxon>
        <taxon>Myxacorys</taxon>
        <taxon>Myxacorys almedinensis</taxon>
    </lineage>
</organism>
<dbReference type="EMBL" id="WVIE01000015">
    <property type="protein sequence ID" value="NDJ18390.1"/>
    <property type="molecule type" value="Genomic_DNA"/>
</dbReference>
<sequence length="131" mass="14489">MKAIVIALLLVLTTVGFPKTAFAHALQADYSLLRQSQLEIRANFSDGEPYPFADVQIFAPSDKHHPWLESKADAQGRFEFMPDASLRGDWTVKIGKSDHKDILTVPVTERGVEVNDISQGVGQPLKAQLMV</sequence>
<evidence type="ECO:0000256" key="1">
    <source>
        <dbReference type="SAM" id="SignalP"/>
    </source>
</evidence>
<reference evidence="2" key="1">
    <citation type="submission" date="2019-12" db="EMBL/GenBank/DDBJ databases">
        <title>High-Quality draft genome sequences of three cyanobacteria isolated from the limestone walls of the Old Cathedral of Coimbra.</title>
        <authorList>
            <person name="Tiago I."/>
            <person name="Soares F."/>
            <person name="Portugal A."/>
        </authorList>
    </citation>
    <scope>NUCLEOTIDE SEQUENCE</scope>
    <source>
        <strain evidence="2">A</strain>
    </source>
</reference>
<evidence type="ECO:0000313" key="2">
    <source>
        <dbReference type="EMBL" id="NDJ18390.1"/>
    </source>
</evidence>
<dbReference type="AlphaFoldDB" id="A0A8J7ZAG2"/>
<keyword evidence="1" id="KW-0732">Signal</keyword>
<accession>A0A8J7ZAG2</accession>
<evidence type="ECO:0008006" key="4">
    <source>
        <dbReference type="Google" id="ProtNLM"/>
    </source>
</evidence>
<proteinExistence type="predicted"/>
<feature type="chain" id="PRO_5035210847" description="DUF4198 domain-containing protein" evidence="1">
    <location>
        <begin position="24"/>
        <end position="131"/>
    </location>
</feature>
<dbReference type="RefSeq" id="WP_162423909.1">
    <property type="nucleotide sequence ID" value="NZ_WVIE01000015.1"/>
</dbReference>
<protein>
    <recommendedName>
        <fullName evidence="4">DUF4198 domain-containing protein</fullName>
    </recommendedName>
</protein>
<evidence type="ECO:0000313" key="3">
    <source>
        <dbReference type="Proteomes" id="UP000646053"/>
    </source>
</evidence>
<feature type="signal peptide" evidence="1">
    <location>
        <begin position="1"/>
        <end position="23"/>
    </location>
</feature>
<dbReference type="Proteomes" id="UP000646053">
    <property type="component" value="Unassembled WGS sequence"/>
</dbReference>